<dbReference type="GO" id="GO:0043130">
    <property type="term" value="F:ubiquitin binding"/>
    <property type="evidence" value="ECO:0007669"/>
    <property type="project" value="TreeGrafter"/>
</dbReference>
<dbReference type="SUPFAM" id="SSF52833">
    <property type="entry name" value="Thioredoxin-like"/>
    <property type="match status" value="1"/>
</dbReference>
<feature type="region of interest" description="Disordered" evidence="1">
    <location>
        <begin position="301"/>
        <end position="335"/>
    </location>
</feature>
<dbReference type="PANTHER" id="PTHR23322">
    <property type="entry name" value="FAS-ASSOCIATED PROTEIN"/>
    <property type="match status" value="1"/>
</dbReference>
<dbReference type="Proteomes" id="UP000515158">
    <property type="component" value="Unplaced"/>
</dbReference>
<dbReference type="Pfam" id="PF13899">
    <property type="entry name" value="Thioredoxin_7"/>
    <property type="match status" value="1"/>
</dbReference>
<evidence type="ECO:0000313" key="3">
    <source>
        <dbReference type="Proteomes" id="UP000515158"/>
    </source>
</evidence>
<feature type="compositionally biased region" description="Polar residues" evidence="1">
    <location>
        <begin position="83"/>
        <end position="97"/>
    </location>
</feature>
<dbReference type="InterPro" id="IPR036249">
    <property type="entry name" value="Thioredoxin-like_sf"/>
</dbReference>
<dbReference type="SMART" id="SM00166">
    <property type="entry name" value="UBX"/>
    <property type="match status" value="1"/>
</dbReference>
<dbReference type="Gene3D" id="3.10.20.90">
    <property type="entry name" value="Phosphatidylinositol 3-kinase Catalytic Subunit, Chain A, domain 1"/>
    <property type="match status" value="1"/>
</dbReference>
<evidence type="ECO:0000313" key="4">
    <source>
        <dbReference type="RefSeq" id="XP_034241209.1"/>
    </source>
</evidence>
<dbReference type="Pfam" id="PF14555">
    <property type="entry name" value="UBA_4"/>
    <property type="match status" value="1"/>
</dbReference>
<dbReference type="InterPro" id="IPR029071">
    <property type="entry name" value="Ubiquitin-like_domsf"/>
</dbReference>
<dbReference type="InterPro" id="IPR050730">
    <property type="entry name" value="UBX_domain-protein"/>
</dbReference>
<dbReference type="Gene3D" id="1.10.8.10">
    <property type="entry name" value="DNA helicase RuvA subunit, C-terminal domain"/>
    <property type="match status" value="1"/>
</dbReference>
<accession>A0A6P8ZMU4</accession>
<feature type="compositionally biased region" description="Acidic residues" evidence="1">
    <location>
        <begin position="374"/>
        <end position="392"/>
    </location>
</feature>
<dbReference type="InterPro" id="IPR003903">
    <property type="entry name" value="UIM_dom"/>
</dbReference>
<dbReference type="Gene3D" id="3.40.30.10">
    <property type="entry name" value="Glutaredoxin"/>
    <property type="match status" value="1"/>
</dbReference>
<gene>
    <name evidence="4" type="primary">LOC117645259</name>
</gene>
<sequence length="495" mass="55640">MNSAKRKNIELSDDDVASFISITGATDDIARRRLTRTNGDLMMAINQHMDSDGVFIDLDEDNEVEVVEVGSSNRTGNKRERNVQSISPRRRLSTTTNGGDGPSCSTTDDDVRAPIAPITARLLDPHHDVDWENIMHRPRTNSAFDGLRDFAVETDHQEEMLACPERAKKKRTLEDLFRPPIHLMFHGTFLAARDEATNRERWLMVNIQNMKEFSCQVLNRDIWSDSVIDSVVRQHFTFWQVYSDSNEGKRYMRFYNVPSWPYVAILDPRTGECLVEYHHISRDTFCDNILTFLNANQWNPQQTPREATMASVSSSQDGSNAKPPSGKSKSDAASSIIDASEEQQLEMALAASLREAATSSAAATAALSRRPDSDSDAEDDDEDKEENEDEENKDVSFSPSSSPLMPIEPPVVMDTNAPKMCIMLRYPDGKREEATFPSTASIHALQQYVASKGFPSSRFELVTHFPRRNLSDLKGVTLEGADLHARDTVFIQLKN</sequence>
<keyword evidence="3" id="KW-1185">Reference proteome</keyword>
<dbReference type="SUPFAM" id="SSF54236">
    <property type="entry name" value="Ubiquitin-like"/>
    <property type="match status" value="1"/>
</dbReference>
<organism evidence="4">
    <name type="scientific">Thrips palmi</name>
    <name type="common">Melon thrips</name>
    <dbReference type="NCBI Taxonomy" id="161013"/>
    <lineage>
        <taxon>Eukaryota</taxon>
        <taxon>Metazoa</taxon>
        <taxon>Ecdysozoa</taxon>
        <taxon>Arthropoda</taxon>
        <taxon>Hexapoda</taxon>
        <taxon>Insecta</taxon>
        <taxon>Pterygota</taxon>
        <taxon>Neoptera</taxon>
        <taxon>Paraneoptera</taxon>
        <taxon>Thysanoptera</taxon>
        <taxon>Terebrantia</taxon>
        <taxon>Thripoidea</taxon>
        <taxon>Thripidae</taxon>
        <taxon>Thrips</taxon>
    </lineage>
</organism>
<dbReference type="InParanoid" id="A0A6P8ZMU4"/>
<reference evidence="4" key="1">
    <citation type="submission" date="2025-08" db="UniProtKB">
        <authorList>
            <consortium name="RefSeq"/>
        </authorList>
    </citation>
    <scope>IDENTIFICATION</scope>
    <source>
        <tissue evidence="4">Total insect</tissue>
    </source>
</reference>
<dbReference type="AlphaFoldDB" id="A0A6P8ZMU4"/>
<feature type="compositionally biased region" description="Polar residues" evidence="1">
    <location>
        <begin position="301"/>
        <end position="319"/>
    </location>
</feature>
<feature type="region of interest" description="Disordered" evidence="1">
    <location>
        <begin position="69"/>
        <end position="111"/>
    </location>
</feature>
<evidence type="ECO:0000256" key="1">
    <source>
        <dbReference type="SAM" id="MobiDB-lite"/>
    </source>
</evidence>
<dbReference type="RefSeq" id="XP_034241209.1">
    <property type="nucleotide sequence ID" value="XM_034385318.1"/>
</dbReference>
<dbReference type="Pfam" id="PF00789">
    <property type="entry name" value="UBX"/>
    <property type="match status" value="1"/>
</dbReference>
<dbReference type="GO" id="GO:0005634">
    <property type="term" value="C:nucleus"/>
    <property type="evidence" value="ECO:0007669"/>
    <property type="project" value="TreeGrafter"/>
</dbReference>
<dbReference type="CDD" id="cd02958">
    <property type="entry name" value="UAS"/>
    <property type="match status" value="1"/>
</dbReference>
<dbReference type="InterPro" id="IPR001012">
    <property type="entry name" value="UBX_dom"/>
</dbReference>
<dbReference type="PANTHER" id="PTHR23322:SF6">
    <property type="entry name" value="UBX DOMAIN-CONTAINING PROTEIN 7"/>
    <property type="match status" value="1"/>
</dbReference>
<dbReference type="FunCoup" id="A0A6P8ZMU4">
    <property type="interactions" value="1561"/>
</dbReference>
<dbReference type="PROSITE" id="PS50033">
    <property type="entry name" value="UBX"/>
    <property type="match status" value="1"/>
</dbReference>
<protein>
    <submittedName>
        <fullName evidence="4">UBX domain-containing protein 7</fullName>
    </submittedName>
</protein>
<feature type="region of interest" description="Disordered" evidence="1">
    <location>
        <begin position="362"/>
        <end position="412"/>
    </location>
</feature>
<dbReference type="GeneID" id="117645259"/>
<dbReference type="GO" id="GO:0043161">
    <property type="term" value="P:proteasome-mediated ubiquitin-dependent protein catabolic process"/>
    <property type="evidence" value="ECO:0007669"/>
    <property type="project" value="TreeGrafter"/>
</dbReference>
<dbReference type="PROSITE" id="PS50330">
    <property type="entry name" value="UIM"/>
    <property type="match status" value="1"/>
</dbReference>
<evidence type="ECO:0000259" key="2">
    <source>
        <dbReference type="PROSITE" id="PS50033"/>
    </source>
</evidence>
<dbReference type="KEGG" id="tpal:117645259"/>
<feature type="compositionally biased region" description="Low complexity" evidence="1">
    <location>
        <begin position="321"/>
        <end position="335"/>
    </location>
</feature>
<feature type="domain" description="UBX" evidence="2">
    <location>
        <begin position="415"/>
        <end position="491"/>
    </location>
</feature>
<name>A0A6P8ZMU4_THRPL</name>
<dbReference type="OrthoDB" id="270602at2759"/>
<dbReference type="InterPro" id="IPR006577">
    <property type="entry name" value="UAS"/>
</dbReference>
<proteinExistence type="predicted"/>
<dbReference type="SMART" id="SM00594">
    <property type="entry name" value="UAS"/>
    <property type="match status" value="1"/>
</dbReference>